<name>A0A421DR31_9GAMM</name>
<sequence>MTNTTTKATPSVNATSLATDIAAHCIAFEQSPEYAEMIRSHVAKLYEKAIEDTFRWGTFPDAIKKALEEALPGNISKIVDLPRYNLLMAKELATQWKQDAVSDQLVTAMRDKVTTFISDHQIPKFIKASDLWAAFIEDHQEEAAQNGWQRPEVLMEYSEYGGFRVGLEKEPFEERSWSNAKRKTHPFEFCDNLYFSQAVEYEDDKKKEVTHDGHKCYSLYSGKCDGDTLGKKVIAFHSRFEKLVAALYYGDSLLALDQDDADEVYYPGDY</sequence>
<comment type="caution">
    <text evidence="1">The sequence shown here is derived from an EMBL/GenBank/DDBJ whole genome shotgun (WGS) entry which is preliminary data.</text>
</comment>
<organism evidence="1 2">
    <name type="scientific">Brenneria alni</name>
    <dbReference type="NCBI Taxonomy" id="71656"/>
    <lineage>
        <taxon>Bacteria</taxon>
        <taxon>Pseudomonadati</taxon>
        <taxon>Pseudomonadota</taxon>
        <taxon>Gammaproteobacteria</taxon>
        <taxon>Enterobacterales</taxon>
        <taxon>Pectobacteriaceae</taxon>
        <taxon>Brenneria</taxon>
    </lineage>
</organism>
<dbReference type="AlphaFoldDB" id="A0A421DR31"/>
<accession>A0A421DR31</accession>
<dbReference type="OrthoDB" id="6507185at2"/>
<dbReference type="Proteomes" id="UP000285648">
    <property type="component" value="Unassembled WGS sequence"/>
</dbReference>
<dbReference type="EMBL" id="MJLZ01000008">
    <property type="protein sequence ID" value="RLM26540.1"/>
    <property type="molecule type" value="Genomic_DNA"/>
</dbReference>
<protein>
    <submittedName>
        <fullName evidence="1">Uncharacterized protein</fullName>
    </submittedName>
</protein>
<dbReference type="RefSeq" id="WP_121574208.1">
    <property type="nucleotide sequence ID" value="NZ_MJLZ01000008.1"/>
</dbReference>
<reference evidence="1 2" key="1">
    <citation type="submission" date="2016-09" db="EMBL/GenBank/DDBJ databases">
        <authorList>
            <person name="Doonan J."/>
            <person name="Pachebat J.A."/>
            <person name="Golyshin P.N."/>
            <person name="Denman S."/>
            <person name="Mcdonald J.E."/>
        </authorList>
    </citation>
    <scope>NUCLEOTIDE SEQUENCE [LARGE SCALE GENOMIC DNA]</scope>
    <source>
        <strain evidence="1 2">NCPPB 3934</strain>
    </source>
</reference>
<gene>
    <name evidence="1" type="ORF">BIY29_05645</name>
</gene>
<evidence type="ECO:0000313" key="1">
    <source>
        <dbReference type="EMBL" id="RLM26540.1"/>
    </source>
</evidence>
<evidence type="ECO:0000313" key="2">
    <source>
        <dbReference type="Proteomes" id="UP000285648"/>
    </source>
</evidence>
<keyword evidence="2" id="KW-1185">Reference proteome</keyword>
<proteinExistence type="predicted"/>